<gene>
    <name evidence="8" type="ORF">A0J61_01695</name>
</gene>
<dbReference type="InterPro" id="IPR024989">
    <property type="entry name" value="MFS_assoc_dom"/>
</dbReference>
<dbReference type="InParanoid" id="A0A1C7NM82"/>
<evidence type="ECO:0000256" key="4">
    <source>
        <dbReference type="ARBA" id="ARBA00022989"/>
    </source>
</evidence>
<dbReference type="PANTHER" id="PTHR16172:SF41">
    <property type="entry name" value="MAJOR FACILITATOR SUPERFAMILY DOMAIN-CONTAINING PROTEIN 6-LIKE"/>
    <property type="match status" value="1"/>
</dbReference>
<evidence type="ECO:0000313" key="8">
    <source>
        <dbReference type="EMBL" id="OBZ90241.1"/>
    </source>
</evidence>
<dbReference type="OrthoDB" id="2286425at2759"/>
<dbReference type="GO" id="GO:0016020">
    <property type="term" value="C:membrane"/>
    <property type="evidence" value="ECO:0007669"/>
    <property type="project" value="UniProtKB-SubCell"/>
</dbReference>
<evidence type="ECO:0000256" key="1">
    <source>
        <dbReference type="ARBA" id="ARBA00004141"/>
    </source>
</evidence>
<evidence type="ECO:0000256" key="2">
    <source>
        <dbReference type="ARBA" id="ARBA00005241"/>
    </source>
</evidence>
<evidence type="ECO:0000313" key="9">
    <source>
        <dbReference type="Proteomes" id="UP000093000"/>
    </source>
</evidence>
<feature type="transmembrane region" description="Helical" evidence="6">
    <location>
        <begin position="150"/>
        <end position="169"/>
    </location>
</feature>
<dbReference type="InterPro" id="IPR036259">
    <property type="entry name" value="MFS_trans_sf"/>
</dbReference>
<dbReference type="InterPro" id="IPR051717">
    <property type="entry name" value="MFS_MFSD6"/>
</dbReference>
<keyword evidence="3 6" id="KW-0812">Transmembrane</keyword>
<reference evidence="8 9" key="1">
    <citation type="submission" date="2016-03" db="EMBL/GenBank/DDBJ databases">
        <title>Choanephora cucurbitarum.</title>
        <authorList>
            <person name="Min B."/>
            <person name="Park H."/>
            <person name="Park J.-H."/>
            <person name="Shin H.-D."/>
            <person name="Choi I.-G."/>
        </authorList>
    </citation>
    <scope>NUCLEOTIDE SEQUENCE [LARGE SCALE GENOMIC DNA]</scope>
    <source>
        <strain evidence="8 9">KUS-F28377</strain>
    </source>
</reference>
<comment type="caution">
    <text evidence="8">The sequence shown here is derived from an EMBL/GenBank/DDBJ whole genome shotgun (WGS) entry which is preliminary data.</text>
</comment>
<dbReference type="AlphaFoldDB" id="A0A1C7NM82"/>
<keyword evidence="4 6" id="KW-1133">Transmembrane helix</keyword>
<protein>
    <recommendedName>
        <fullName evidence="7">Major facilitator superfamily associated domain-containing protein</fullName>
    </recommendedName>
</protein>
<evidence type="ECO:0000259" key="7">
    <source>
        <dbReference type="Pfam" id="PF12832"/>
    </source>
</evidence>
<feature type="domain" description="Major facilitator superfamily associated" evidence="7">
    <location>
        <begin position="3"/>
        <end position="488"/>
    </location>
</feature>
<comment type="similarity">
    <text evidence="2">Belongs to the major facilitator superfamily. MFSD6 family.</text>
</comment>
<dbReference type="EMBL" id="LUGH01000057">
    <property type="protein sequence ID" value="OBZ90241.1"/>
    <property type="molecule type" value="Genomic_DNA"/>
</dbReference>
<feature type="transmembrane region" description="Helical" evidence="6">
    <location>
        <begin position="496"/>
        <end position="515"/>
    </location>
</feature>
<keyword evidence="5 6" id="KW-0472">Membrane</keyword>
<evidence type="ECO:0000256" key="5">
    <source>
        <dbReference type="ARBA" id="ARBA00023136"/>
    </source>
</evidence>
<feature type="transmembrane region" description="Helical" evidence="6">
    <location>
        <begin position="423"/>
        <end position="444"/>
    </location>
</feature>
<dbReference type="STRING" id="101091.A0A1C7NM82"/>
<accession>A0A1C7NM82</accession>
<feature type="non-terminal residue" evidence="8">
    <location>
        <position position="1"/>
    </location>
</feature>
<feature type="transmembrane region" description="Helical" evidence="6">
    <location>
        <begin position="391"/>
        <end position="411"/>
    </location>
</feature>
<dbReference type="Proteomes" id="UP000093000">
    <property type="component" value="Unassembled WGS sequence"/>
</dbReference>
<dbReference type="PANTHER" id="PTHR16172">
    <property type="entry name" value="MAJOR FACILITATOR SUPERFAMILY DOMAIN-CONTAINING PROTEIN 6-LIKE"/>
    <property type="match status" value="1"/>
</dbReference>
<dbReference type="Pfam" id="PF12832">
    <property type="entry name" value="MFS_1_like"/>
    <property type="match status" value="1"/>
</dbReference>
<feature type="transmembrane region" description="Helical" evidence="6">
    <location>
        <begin position="58"/>
        <end position="78"/>
    </location>
</feature>
<evidence type="ECO:0000256" key="6">
    <source>
        <dbReference type="SAM" id="Phobius"/>
    </source>
</evidence>
<feature type="transmembrane region" description="Helical" evidence="6">
    <location>
        <begin position="360"/>
        <end position="379"/>
    </location>
</feature>
<feature type="transmembrane region" description="Helical" evidence="6">
    <location>
        <begin position="332"/>
        <end position="354"/>
    </location>
</feature>
<dbReference type="Gene3D" id="1.20.1250.20">
    <property type="entry name" value="MFS general substrate transporter like domains"/>
    <property type="match status" value="2"/>
</dbReference>
<keyword evidence="9" id="KW-1185">Reference proteome</keyword>
<organism evidence="8 9">
    <name type="scientific">Choanephora cucurbitarum</name>
    <dbReference type="NCBI Taxonomy" id="101091"/>
    <lineage>
        <taxon>Eukaryota</taxon>
        <taxon>Fungi</taxon>
        <taxon>Fungi incertae sedis</taxon>
        <taxon>Mucoromycota</taxon>
        <taxon>Mucoromycotina</taxon>
        <taxon>Mucoromycetes</taxon>
        <taxon>Mucorales</taxon>
        <taxon>Mucorineae</taxon>
        <taxon>Choanephoraceae</taxon>
        <taxon>Choanephoroideae</taxon>
        <taxon>Choanephora</taxon>
    </lineage>
</organism>
<feature type="transmembrane region" description="Helical" evidence="6">
    <location>
        <begin position="128"/>
        <end position="144"/>
    </location>
</feature>
<sequence length="523" mass="57936">AHAATTSIHPYLCLYYLHRLGFDFLAISLLTAFVMLLKLPASAFWIDLVDHRPSLHGVLTGLLTAIGTAGILLTLSVPPTWTPFLLPIVMIACILDGLFYQPLEVLIDSAIIKILGDYKILYANERQYGKIISAFMAIGIGWSLDDDHDFDTLMVTLLIGSVILFLLSLSTTVQPADPTLLGILPDEQSPFLKQTENHHYKPYSLFKEHLSHISEEDPSLLQRMATNHSMITKALPRPISLSSELSYATLPIQSPSAMRVPRVDSDAKSLQPIQPTVHQLLDDHLPPSFELARLPYPPPQAPAIVLITLMPGYSHCPEMNCRHPSKWIVRSFASSIFCLGIVYGMTQPLLYLYLHDTLGFPMHTLGLMGCVTMMADYLANYLVLKVIHYGHLPVMIASAHLVLTLCTLSYTQLQPGGAPSTQLWAIVLQSLFALAMHSIWLIAAHQVDSVVLIGHERMMLKGTMAACYSSLGPTLGLLLTGYLVQIQHDDTTLHGYYFVYPYAALLSLISGILSWEWSASHCI</sequence>
<feature type="transmembrane region" description="Helical" evidence="6">
    <location>
        <begin position="84"/>
        <end position="107"/>
    </location>
</feature>
<proteinExistence type="inferred from homology"/>
<name>A0A1C7NM82_9FUNG</name>
<dbReference type="SUPFAM" id="SSF103473">
    <property type="entry name" value="MFS general substrate transporter"/>
    <property type="match status" value="2"/>
</dbReference>
<comment type="subcellular location">
    <subcellularLocation>
        <location evidence="1">Membrane</location>
        <topology evidence="1">Multi-pass membrane protein</topology>
    </subcellularLocation>
</comment>
<evidence type="ECO:0000256" key="3">
    <source>
        <dbReference type="ARBA" id="ARBA00022692"/>
    </source>
</evidence>
<feature type="transmembrane region" description="Helical" evidence="6">
    <location>
        <begin position="465"/>
        <end position="484"/>
    </location>
</feature>
<feature type="transmembrane region" description="Helical" evidence="6">
    <location>
        <begin position="24"/>
        <end position="46"/>
    </location>
</feature>